<evidence type="ECO:0000256" key="1">
    <source>
        <dbReference type="ARBA" id="ARBA00004871"/>
    </source>
</evidence>
<protein>
    <submittedName>
        <fullName evidence="4">Shikimate dehydrogenase</fullName>
    </submittedName>
</protein>
<dbReference type="InterPro" id="IPR046346">
    <property type="entry name" value="Aminoacid_DH-like_N_sf"/>
</dbReference>
<accession>A0A0D4C2Q9</accession>
<dbReference type="EMBL" id="CP011005">
    <property type="protein sequence ID" value="AJT42888.1"/>
    <property type="molecule type" value="Genomic_DNA"/>
</dbReference>
<dbReference type="SUPFAM" id="SSF51735">
    <property type="entry name" value="NAD(P)-binding Rossmann-fold domains"/>
    <property type="match status" value="1"/>
</dbReference>
<feature type="domain" description="Shikimate dehydrogenase substrate binding N-terminal" evidence="3">
    <location>
        <begin position="8"/>
        <end position="91"/>
    </location>
</feature>
<sequence>MSPAKAAVIGHPIAHSKSPALHRAAYRWLGVDIDYQAIDVSAGELPGLVQRLREQAGWRGLSVTMPHKAAIADLVDEVDPVAAKLGVLNTVRVREDGALIGSNTDVAGIINALQQAGLRSVETFSRPPIVLGGGGTALAALAALAELGGGEAQLYLRNPDKLGALAVVADRLGLSLEVLPLAALSALRAELVLSTLPPGAADELLGSVTSSAGYLLDVAYDPWPSALASAWQAAGGTVVSGLEMLLYQAVEQVALFSGVVISDRNGLVNVMCDSIGLPRR</sequence>
<dbReference type="Pfam" id="PF08501">
    <property type="entry name" value="Shikimate_dh_N"/>
    <property type="match status" value="1"/>
</dbReference>
<evidence type="ECO:0000313" key="4">
    <source>
        <dbReference type="EMBL" id="AJT42888.1"/>
    </source>
</evidence>
<organism evidence="4 5">
    <name type="scientific">Psychromicrobium lacuslunae</name>
    <dbReference type="NCBI Taxonomy" id="1618207"/>
    <lineage>
        <taxon>Bacteria</taxon>
        <taxon>Bacillati</taxon>
        <taxon>Actinomycetota</taxon>
        <taxon>Actinomycetes</taxon>
        <taxon>Micrococcales</taxon>
        <taxon>Micrococcaceae</taxon>
        <taxon>Psychromicrobium</taxon>
    </lineage>
</organism>
<dbReference type="RefSeq" id="WP_045076879.1">
    <property type="nucleotide sequence ID" value="NZ_CP011005.1"/>
</dbReference>
<dbReference type="AlphaFoldDB" id="A0A0D4C2Q9"/>
<evidence type="ECO:0000259" key="3">
    <source>
        <dbReference type="Pfam" id="PF08501"/>
    </source>
</evidence>
<dbReference type="PATRIC" id="fig|1618207.4.peg.947"/>
<keyword evidence="2" id="KW-0057">Aromatic amino acid biosynthesis</keyword>
<dbReference type="InterPro" id="IPR022893">
    <property type="entry name" value="Shikimate_DH_fam"/>
</dbReference>
<dbReference type="PANTHER" id="PTHR21089:SF1">
    <property type="entry name" value="BIFUNCTIONAL 3-DEHYDROQUINATE DEHYDRATASE_SHIKIMATE DEHYDROGENASE, CHLOROPLASTIC"/>
    <property type="match status" value="1"/>
</dbReference>
<proteinExistence type="predicted"/>
<dbReference type="Gene3D" id="3.40.50.720">
    <property type="entry name" value="NAD(P)-binding Rossmann-like Domain"/>
    <property type="match status" value="1"/>
</dbReference>
<dbReference type="PANTHER" id="PTHR21089">
    <property type="entry name" value="SHIKIMATE DEHYDROGENASE"/>
    <property type="match status" value="1"/>
</dbReference>
<dbReference type="GO" id="GO:0005829">
    <property type="term" value="C:cytosol"/>
    <property type="evidence" value="ECO:0007669"/>
    <property type="project" value="TreeGrafter"/>
</dbReference>
<dbReference type="GO" id="GO:0004764">
    <property type="term" value="F:shikimate 3-dehydrogenase (NADP+) activity"/>
    <property type="evidence" value="ECO:0007669"/>
    <property type="project" value="InterPro"/>
</dbReference>
<dbReference type="KEGG" id="ari:UM93_04655"/>
<keyword evidence="5" id="KW-1185">Reference proteome</keyword>
<dbReference type="GO" id="GO:0009073">
    <property type="term" value="P:aromatic amino acid family biosynthetic process"/>
    <property type="evidence" value="ECO:0007669"/>
    <property type="project" value="UniProtKB-KW"/>
</dbReference>
<dbReference type="OrthoDB" id="9776868at2"/>
<dbReference type="STRING" id="1618207.UM93_04655"/>
<dbReference type="HOGENOM" id="CLU_044063_0_0_11"/>
<dbReference type="SUPFAM" id="SSF53223">
    <property type="entry name" value="Aminoacid dehydrogenase-like, N-terminal domain"/>
    <property type="match status" value="1"/>
</dbReference>
<evidence type="ECO:0000313" key="5">
    <source>
        <dbReference type="Proteomes" id="UP000061839"/>
    </source>
</evidence>
<dbReference type="GO" id="GO:0050661">
    <property type="term" value="F:NADP binding"/>
    <property type="evidence" value="ECO:0007669"/>
    <property type="project" value="TreeGrafter"/>
</dbReference>
<dbReference type="GO" id="GO:0019632">
    <property type="term" value="P:shikimate metabolic process"/>
    <property type="evidence" value="ECO:0007669"/>
    <property type="project" value="TreeGrafter"/>
</dbReference>
<keyword evidence="2" id="KW-0028">Amino-acid biosynthesis</keyword>
<dbReference type="NCBIfam" id="NF001311">
    <property type="entry name" value="PRK00258.1-3"/>
    <property type="match status" value="1"/>
</dbReference>
<dbReference type="InterPro" id="IPR013708">
    <property type="entry name" value="Shikimate_DH-bd_N"/>
</dbReference>
<reference evidence="4 5" key="1">
    <citation type="journal article" date="2015" name="Genome Announc.">
        <title>Complete Genome Sequencing of Protease-Producing Novel Arthrobacter sp. Strain IHBB 11108 Using PacBio Single-Molecule Real-Time Sequencing Technology.</title>
        <authorList>
            <person name="Kiran S."/>
            <person name="Swarnkar M.K."/>
            <person name="Pal M."/>
            <person name="Thakur R."/>
            <person name="Tewari R."/>
            <person name="Singh A.K."/>
            <person name="Gulati A."/>
        </authorList>
    </citation>
    <scope>NUCLEOTIDE SEQUENCE [LARGE SCALE GENOMIC DNA]</scope>
    <source>
        <strain evidence="4 5">IHBB 11108</strain>
    </source>
</reference>
<dbReference type="Gene3D" id="3.40.50.10860">
    <property type="entry name" value="Leucine Dehydrogenase, chain A, domain 1"/>
    <property type="match status" value="1"/>
</dbReference>
<dbReference type="GO" id="GO:0009423">
    <property type="term" value="P:chorismate biosynthetic process"/>
    <property type="evidence" value="ECO:0007669"/>
    <property type="project" value="TreeGrafter"/>
</dbReference>
<evidence type="ECO:0000256" key="2">
    <source>
        <dbReference type="ARBA" id="ARBA00023141"/>
    </source>
</evidence>
<name>A0A0D4C2Q9_9MICC</name>
<comment type="pathway">
    <text evidence="1">Metabolic intermediate biosynthesis; chorismate biosynthesis; chorismate from D-erythrose 4-phosphate and phosphoenolpyruvate: step 4/7.</text>
</comment>
<dbReference type="InterPro" id="IPR036291">
    <property type="entry name" value="NAD(P)-bd_dom_sf"/>
</dbReference>
<gene>
    <name evidence="4" type="ORF">UM93_04655</name>
</gene>
<dbReference type="Proteomes" id="UP000061839">
    <property type="component" value="Chromosome"/>
</dbReference>